<evidence type="ECO:0000256" key="1">
    <source>
        <dbReference type="SAM" id="MobiDB-lite"/>
    </source>
</evidence>
<dbReference type="SMR" id="V7AN44"/>
<organism evidence="2 3">
    <name type="scientific">Phaseolus vulgaris</name>
    <name type="common">Kidney bean</name>
    <name type="synonym">French bean</name>
    <dbReference type="NCBI Taxonomy" id="3885"/>
    <lineage>
        <taxon>Eukaryota</taxon>
        <taxon>Viridiplantae</taxon>
        <taxon>Streptophyta</taxon>
        <taxon>Embryophyta</taxon>
        <taxon>Tracheophyta</taxon>
        <taxon>Spermatophyta</taxon>
        <taxon>Magnoliopsida</taxon>
        <taxon>eudicotyledons</taxon>
        <taxon>Gunneridae</taxon>
        <taxon>Pentapetalae</taxon>
        <taxon>rosids</taxon>
        <taxon>fabids</taxon>
        <taxon>Fabales</taxon>
        <taxon>Fabaceae</taxon>
        <taxon>Papilionoideae</taxon>
        <taxon>50 kb inversion clade</taxon>
        <taxon>NPAAA clade</taxon>
        <taxon>indigoferoid/millettioid clade</taxon>
        <taxon>Phaseoleae</taxon>
        <taxon>Phaseolus</taxon>
    </lineage>
</organism>
<name>V7AN44_PHAVU</name>
<evidence type="ECO:0000313" key="3">
    <source>
        <dbReference type="Proteomes" id="UP000000226"/>
    </source>
</evidence>
<reference evidence="3" key="1">
    <citation type="journal article" date="2014" name="Nat. Genet.">
        <title>A reference genome for common bean and genome-wide analysis of dual domestications.</title>
        <authorList>
            <person name="Schmutz J."/>
            <person name="McClean P.E."/>
            <person name="Mamidi S."/>
            <person name="Wu G.A."/>
            <person name="Cannon S.B."/>
            <person name="Grimwood J."/>
            <person name="Jenkins J."/>
            <person name="Shu S."/>
            <person name="Song Q."/>
            <person name="Chavarro C."/>
            <person name="Torres-Torres M."/>
            <person name="Geffroy V."/>
            <person name="Moghaddam S.M."/>
            <person name="Gao D."/>
            <person name="Abernathy B."/>
            <person name="Barry K."/>
            <person name="Blair M."/>
            <person name="Brick M.A."/>
            <person name="Chovatia M."/>
            <person name="Gepts P."/>
            <person name="Goodstein D.M."/>
            <person name="Gonzales M."/>
            <person name="Hellsten U."/>
            <person name="Hyten D.L."/>
            <person name="Jia G."/>
            <person name="Kelly J.D."/>
            <person name="Kudrna D."/>
            <person name="Lee R."/>
            <person name="Richard M.M."/>
            <person name="Miklas P.N."/>
            <person name="Osorno J.M."/>
            <person name="Rodrigues J."/>
            <person name="Thareau V."/>
            <person name="Urrea C.A."/>
            <person name="Wang M."/>
            <person name="Yu Y."/>
            <person name="Zhang M."/>
            <person name="Wing R.A."/>
            <person name="Cregan P.B."/>
            <person name="Rokhsar D.S."/>
            <person name="Jackson S.A."/>
        </authorList>
    </citation>
    <scope>NUCLEOTIDE SEQUENCE [LARGE SCALE GENOMIC DNA]</scope>
    <source>
        <strain evidence="3">cv. G19833</strain>
    </source>
</reference>
<evidence type="ECO:0000313" key="2">
    <source>
        <dbReference type="EMBL" id="ESW06959.1"/>
    </source>
</evidence>
<accession>V7AN44</accession>
<feature type="compositionally biased region" description="Polar residues" evidence="1">
    <location>
        <begin position="95"/>
        <end position="106"/>
    </location>
</feature>
<sequence>MSDGVAESINITGAPESVPVQKWKDLSQGWLPKTRVQQQDSNLNSAIASSIQTENKEKAVPKLLVKEDDLGVHDLVDKKKKTNSSRNQLEVPDPQVSQAVEESQKW</sequence>
<dbReference type="Proteomes" id="UP000000226">
    <property type="component" value="Chromosome 10"/>
</dbReference>
<dbReference type="AlphaFoldDB" id="V7AN44"/>
<gene>
    <name evidence="2" type="ORF">PHAVU_010G090700g</name>
</gene>
<dbReference type="Gramene" id="ESW06959">
    <property type="protein sequence ID" value="ESW06959"/>
    <property type="gene ID" value="PHAVU_010G090700g"/>
</dbReference>
<proteinExistence type="predicted"/>
<dbReference type="EMBL" id="CM002297">
    <property type="protein sequence ID" value="ESW06959.1"/>
    <property type="molecule type" value="Genomic_DNA"/>
</dbReference>
<protein>
    <submittedName>
        <fullName evidence="2">Uncharacterized protein</fullName>
    </submittedName>
</protein>
<feature type="region of interest" description="Disordered" evidence="1">
    <location>
        <begin position="76"/>
        <end position="106"/>
    </location>
</feature>
<keyword evidence="3" id="KW-1185">Reference proteome</keyword>